<dbReference type="Proteomes" id="UP000027142">
    <property type="component" value="Chromosome"/>
</dbReference>
<name>A0A060M341_9BACI</name>
<dbReference type="RefSeq" id="WP_038481055.1">
    <property type="nucleotide sequence ID" value="NZ_CP003923.1"/>
</dbReference>
<reference evidence="1 2" key="1">
    <citation type="journal article" date="2014" name="Gene">
        <title>A comparative genomic analysis of the alkalitolerant soil bacterium Bacillus lehensis G1.</title>
        <authorList>
            <person name="Noor Y.M."/>
            <person name="Samsulrizal N.H."/>
            <person name="Jema'on N.A."/>
            <person name="Low K.O."/>
            <person name="Ramli A.N."/>
            <person name="Alias N.I."/>
            <person name="Damis S.I."/>
            <person name="Fuzi S.F."/>
            <person name="Isa M.N."/>
            <person name="Murad A.M."/>
            <person name="Raih M.F."/>
            <person name="Bakar F.D."/>
            <person name="Najimudin N."/>
            <person name="Mahadi N.M."/>
            <person name="Illias R.M."/>
        </authorList>
    </citation>
    <scope>NUCLEOTIDE SEQUENCE [LARGE SCALE GENOMIC DNA]</scope>
    <source>
        <strain evidence="1 2">G1</strain>
    </source>
</reference>
<dbReference type="STRING" id="1246626.BleG1_2380"/>
<dbReference type="KEGG" id="ble:BleG1_2380"/>
<keyword evidence="2" id="KW-1185">Reference proteome</keyword>
<dbReference type="eggNOG" id="COG2041">
    <property type="taxonomic scope" value="Bacteria"/>
</dbReference>
<dbReference type="PATRIC" id="fig|1246626.3.peg.2380"/>
<proteinExistence type="predicted"/>
<gene>
    <name evidence="1" type="ORF">BleG1_2380</name>
</gene>
<protein>
    <recommendedName>
        <fullName evidence="3">Peptidyl-prolyl cis-trans isomerase</fullName>
    </recommendedName>
</protein>
<dbReference type="EMBL" id="CP003923">
    <property type="protein sequence ID" value="AIC94958.1"/>
    <property type="molecule type" value="Genomic_DNA"/>
</dbReference>
<evidence type="ECO:0000313" key="1">
    <source>
        <dbReference type="EMBL" id="AIC94958.1"/>
    </source>
</evidence>
<dbReference type="OrthoDB" id="2404998at2"/>
<accession>A0A060M341</accession>
<sequence length="170" mass="19572">MQEFVFFISGKVKKPLTIDPTVWIFDERKIDLTTFFESNLQLEEENDLIHYTQKFSQQFDKEMLEGSEPPNPNRDSNRIKYNRQELINGSFGMPLRSFIRNAAPYEDAQSIVVETTENQLVTLPIEKADYLIAAFSDNGKPLHKDGPVHLYVADGVSQTAIKRVKQLSFI</sequence>
<evidence type="ECO:0000313" key="2">
    <source>
        <dbReference type="Proteomes" id="UP000027142"/>
    </source>
</evidence>
<evidence type="ECO:0008006" key="3">
    <source>
        <dbReference type="Google" id="ProtNLM"/>
    </source>
</evidence>
<dbReference type="AlphaFoldDB" id="A0A060M341"/>
<organism evidence="1 2">
    <name type="scientific">Shouchella lehensis G1</name>
    <dbReference type="NCBI Taxonomy" id="1246626"/>
    <lineage>
        <taxon>Bacteria</taxon>
        <taxon>Bacillati</taxon>
        <taxon>Bacillota</taxon>
        <taxon>Bacilli</taxon>
        <taxon>Bacillales</taxon>
        <taxon>Bacillaceae</taxon>
        <taxon>Shouchella</taxon>
    </lineage>
</organism>
<dbReference type="HOGENOM" id="CLU_1648773_0_0_9"/>